<feature type="domain" description="TniQ" evidence="1">
    <location>
        <begin position="6"/>
        <end position="158"/>
    </location>
</feature>
<evidence type="ECO:0000313" key="2">
    <source>
        <dbReference type="EMBL" id="TXC81029.1"/>
    </source>
</evidence>
<name>A0A5C6V7K6_9BURK</name>
<evidence type="ECO:0000259" key="1">
    <source>
        <dbReference type="Pfam" id="PF06527"/>
    </source>
</evidence>
<reference evidence="2 3" key="1">
    <citation type="journal article" date="2018" name="Int. J. Syst. Evol. Microbiol.">
        <title>Paraburkholderia azotifigens sp. nov., a nitrogen-fixing bacterium isolated from paddy soil.</title>
        <authorList>
            <person name="Choi G.M."/>
            <person name="Im W.T."/>
        </authorList>
    </citation>
    <scope>NUCLEOTIDE SEQUENCE [LARGE SCALE GENOMIC DNA]</scope>
    <source>
        <strain evidence="2 3">NF 2-5-3</strain>
    </source>
</reference>
<dbReference type="AlphaFoldDB" id="A0A5C6V7K6"/>
<accession>A0A5C6V7K6</accession>
<organism evidence="2 3">
    <name type="scientific">Paraburkholderia azotifigens</name>
    <dbReference type="NCBI Taxonomy" id="2057004"/>
    <lineage>
        <taxon>Bacteria</taxon>
        <taxon>Pseudomonadati</taxon>
        <taxon>Pseudomonadota</taxon>
        <taxon>Betaproteobacteria</taxon>
        <taxon>Burkholderiales</taxon>
        <taxon>Burkholderiaceae</taxon>
        <taxon>Paraburkholderia</taxon>
    </lineage>
</organism>
<sequence length="297" mass="34095">MELDVYFPRPYPDEPTASLLIRAARHIGYDLPSFIRHYLRVNPGQINFVRPFGLSALSRLTRIPLNDLLYRHTFFPYVVAFMSPAVRDVLHHSIELEFSASLLTKFNYLAGDVRQRQFFVRYCDDCAAEDAKQYGEPYWHRQHLLPGIFSCRIHQHPLREAQVLLSSIRDALPAEMPSKTADQAIASLLTEEVSSASLECLQGRTWSVEAQVSKYSQLLQMLAGTHLSDPSENPVFAALKAFYGPEYLSRVNFDWVVVRRSVILDPRRSVPLISSRFPFNTTKHILLNILFDHLVSF</sequence>
<gene>
    <name evidence="2" type="ORF">FRZ40_43315</name>
</gene>
<evidence type="ECO:0000313" key="3">
    <source>
        <dbReference type="Proteomes" id="UP000321776"/>
    </source>
</evidence>
<proteinExistence type="predicted"/>
<dbReference type="EMBL" id="VOQS01000005">
    <property type="protein sequence ID" value="TXC81029.1"/>
    <property type="molecule type" value="Genomic_DNA"/>
</dbReference>
<dbReference type="InterPro" id="IPR009492">
    <property type="entry name" value="TniQ"/>
</dbReference>
<dbReference type="Pfam" id="PF06527">
    <property type="entry name" value="TniQ"/>
    <property type="match status" value="1"/>
</dbReference>
<dbReference type="Proteomes" id="UP000321776">
    <property type="component" value="Unassembled WGS sequence"/>
</dbReference>
<comment type="caution">
    <text evidence="2">The sequence shown here is derived from an EMBL/GenBank/DDBJ whole genome shotgun (WGS) entry which is preliminary data.</text>
</comment>
<protein>
    <submittedName>
        <fullName evidence="2">TniQ family protein</fullName>
    </submittedName>
</protein>